<dbReference type="InterPro" id="IPR036855">
    <property type="entry name" value="Znf_CCCH_sf"/>
</dbReference>
<protein>
    <recommendedName>
        <fullName evidence="7">C3H1-type domain-containing protein</fullName>
    </recommendedName>
</protein>
<feature type="region of interest" description="Disordered" evidence="6">
    <location>
        <begin position="1"/>
        <end position="36"/>
    </location>
</feature>
<dbReference type="Pfam" id="PF00642">
    <property type="entry name" value="zf-CCCH"/>
    <property type="match status" value="1"/>
</dbReference>
<keyword evidence="1 5" id="KW-0479">Metal-binding</keyword>
<keyword evidence="9" id="KW-1185">Reference proteome</keyword>
<dbReference type="PROSITE" id="PS50103">
    <property type="entry name" value="ZF_C3H1"/>
    <property type="match status" value="4"/>
</dbReference>
<keyword evidence="4 5" id="KW-0862">Zinc</keyword>
<feature type="zinc finger region" description="C3H1-type" evidence="5">
    <location>
        <begin position="207"/>
        <end position="233"/>
    </location>
</feature>
<dbReference type="InterPro" id="IPR041367">
    <property type="entry name" value="Znf-CCCH_4"/>
</dbReference>
<dbReference type="PANTHER" id="PTHR13119:SF12">
    <property type="entry name" value="PROTEIN SUPPRESSOR OF SABLE"/>
    <property type="match status" value="1"/>
</dbReference>
<feature type="domain" description="C3H1-type" evidence="7">
    <location>
        <begin position="130"/>
        <end position="157"/>
    </location>
</feature>
<dbReference type="InterPro" id="IPR045124">
    <property type="entry name" value="Su(sable)-like"/>
</dbReference>
<dbReference type="Gene3D" id="3.30.1370.210">
    <property type="match status" value="2"/>
</dbReference>
<evidence type="ECO:0000256" key="2">
    <source>
        <dbReference type="ARBA" id="ARBA00022737"/>
    </source>
</evidence>
<reference evidence="8 9" key="1">
    <citation type="journal article" date="2023" name="Commun. Biol.">
        <title>Genome analysis of Parmales, the sister group of diatoms, reveals the evolutionary specialization of diatoms from phago-mixotrophs to photoautotrophs.</title>
        <authorList>
            <person name="Ban H."/>
            <person name="Sato S."/>
            <person name="Yoshikawa S."/>
            <person name="Yamada K."/>
            <person name="Nakamura Y."/>
            <person name="Ichinomiya M."/>
            <person name="Sato N."/>
            <person name="Blanc-Mathieu R."/>
            <person name="Endo H."/>
            <person name="Kuwata A."/>
            <person name="Ogata H."/>
        </authorList>
    </citation>
    <scope>NUCLEOTIDE SEQUENCE [LARGE SCALE GENOMIC DNA]</scope>
</reference>
<evidence type="ECO:0000256" key="3">
    <source>
        <dbReference type="ARBA" id="ARBA00022771"/>
    </source>
</evidence>
<accession>A0ABQ6M935</accession>
<dbReference type="Pfam" id="PF13451">
    <property type="entry name" value="zf_Tbcl"/>
    <property type="match status" value="1"/>
</dbReference>
<feature type="zinc finger region" description="C3H1-type" evidence="5">
    <location>
        <begin position="130"/>
        <end position="157"/>
    </location>
</feature>
<dbReference type="EMBL" id="BRYB01000067">
    <property type="protein sequence ID" value="GMI21996.1"/>
    <property type="molecule type" value="Genomic_DNA"/>
</dbReference>
<evidence type="ECO:0000256" key="1">
    <source>
        <dbReference type="ARBA" id="ARBA00022723"/>
    </source>
</evidence>
<organism evidence="8 9">
    <name type="scientific">Tetraparma gracilis</name>
    <dbReference type="NCBI Taxonomy" id="2962635"/>
    <lineage>
        <taxon>Eukaryota</taxon>
        <taxon>Sar</taxon>
        <taxon>Stramenopiles</taxon>
        <taxon>Ochrophyta</taxon>
        <taxon>Bolidophyceae</taxon>
        <taxon>Parmales</taxon>
        <taxon>Triparmaceae</taxon>
        <taxon>Tetraparma</taxon>
    </lineage>
</organism>
<evidence type="ECO:0000259" key="7">
    <source>
        <dbReference type="PROSITE" id="PS50103"/>
    </source>
</evidence>
<keyword evidence="3 5" id="KW-0863">Zinc-finger</keyword>
<evidence type="ECO:0000313" key="9">
    <source>
        <dbReference type="Proteomes" id="UP001165060"/>
    </source>
</evidence>
<evidence type="ECO:0000256" key="6">
    <source>
        <dbReference type="SAM" id="MobiDB-lite"/>
    </source>
</evidence>
<feature type="zinc finger region" description="C3H1-type" evidence="5">
    <location>
        <begin position="164"/>
        <end position="191"/>
    </location>
</feature>
<feature type="domain" description="C3H1-type" evidence="7">
    <location>
        <begin position="164"/>
        <end position="191"/>
    </location>
</feature>
<dbReference type="InterPro" id="IPR025306">
    <property type="entry name" value="Zn-bnd_dom_prob"/>
</dbReference>
<dbReference type="Pfam" id="PF14608">
    <property type="entry name" value="zf-CCCH_2"/>
    <property type="match status" value="2"/>
</dbReference>
<dbReference type="PANTHER" id="PTHR13119">
    <property type="entry name" value="ZINC FINGER CCCH DOMAIN-CONTAINING PROTEI"/>
    <property type="match status" value="1"/>
</dbReference>
<feature type="domain" description="C3H1-type" evidence="7">
    <location>
        <begin position="207"/>
        <end position="233"/>
    </location>
</feature>
<keyword evidence="2" id="KW-0677">Repeat</keyword>
<name>A0ABQ6M935_9STRA</name>
<feature type="zinc finger region" description="C3H1-type" evidence="5">
    <location>
        <begin position="90"/>
        <end position="117"/>
    </location>
</feature>
<sequence>MAKTDREEGVVADEAVEQTSPKKAKTDEVAADDAEASEYSDIELSCRDCNAAFTFTVGEQEFFASKGFDAQPTRCKPCKDIKKNGGREPRAGGNSCYAFQKGECTRGDQCRFSHDGEASGGGARPSFGADRPKGVCYAWGRGDCSRGSECRFEHQGEAGAAPSERPSRVCFAWGNGSCSRGDECRFTHEGESGATPSERPARTFNSDRPQGTCYAHQKGECTRGDSCRFSHAQ</sequence>
<feature type="region of interest" description="Disordered" evidence="6">
    <location>
        <begin position="189"/>
        <end position="211"/>
    </location>
</feature>
<dbReference type="SUPFAM" id="SSF90229">
    <property type="entry name" value="CCCH zinc finger"/>
    <property type="match status" value="1"/>
</dbReference>
<dbReference type="InterPro" id="IPR000571">
    <property type="entry name" value="Znf_CCCH"/>
</dbReference>
<evidence type="ECO:0000256" key="4">
    <source>
        <dbReference type="ARBA" id="ARBA00022833"/>
    </source>
</evidence>
<evidence type="ECO:0000313" key="8">
    <source>
        <dbReference type="EMBL" id="GMI21996.1"/>
    </source>
</evidence>
<feature type="domain" description="C3H1-type" evidence="7">
    <location>
        <begin position="90"/>
        <end position="117"/>
    </location>
</feature>
<dbReference type="SMART" id="SM00356">
    <property type="entry name" value="ZnF_C3H1"/>
    <property type="match status" value="4"/>
</dbReference>
<evidence type="ECO:0000256" key="5">
    <source>
        <dbReference type="PROSITE-ProRule" id="PRU00723"/>
    </source>
</evidence>
<dbReference type="Pfam" id="PF18044">
    <property type="entry name" value="zf-CCCH_4"/>
    <property type="match status" value="1"/>
</dbReference>
<proteinExistence type="predicted"/>
<comment type="caution">
    <text evidence="8">The sequence shown here is derived from an EMBL/GenBank/DDBJ whole genome shotgun (WGS) entry which is preliminary data.</text>
</comment>
<dbReference type="Proteomes" id="UP001165060">
    <property type="component" value="Unassembled WGS sequence"/>
</dbReference>
<gene>
    <name evidence="8" type="ORF">TeGR_g13735</name>
</gene>